<organism evidence="1">
    <name type="scientific">Schlesneria paludicola</name>
    <dbReference type="NCBI Taxonomy" id="360056"/>
    <lineage>
        <taxon>Bacteria</taxon>
        <taxon>Pseudomonadati</taxon>
        <taxon>Planctomycetota</taxon>
        <taxon>Planctomycetia</taxon>
        <taxon>Planctomycetales</taxon>
        <taxon>Planctomycetaceae</taxon>
        <taxon>Schlesneria</taxon>
    </lineage>
</organism>
<name>A0A7C4QT80_9PLAN</name>
<gene>
    <name evidence="1" type="ORF">ENS64_16405</name>
</gene>
<reference evidence="1" key="1">
    <citation type="journal article" date="2020" name="mSystems">
        <title>Genome- and Community-Level Interaction Insights into Carbon Utilization and Element Cycling Functions of Hydrothermarchaeota in Hydrothermal Sediment.</title>
        <authorList>
            <person name="Zhou Z."/>
            <person name="Liu Y."/>
            <person name="Xu W."/>
            <person name="Pan J."/>
            <person name="Luo Z.H."/>
            <person name="Li M."/>
        </authorList>
    </citation>
    <scope>NUCLEOTIDE SEQUENCE [LARGE SCALE GENOMIC DNA]</scope>
    <source>
        <strain evidence="1">SpSt-508</strain>
    </source>
</reference>
<comment type="caution">
    <text evidence="1">The sequence shown here is derived from an EMBL/GenBank/DDBJ whole genome shotgun (WGS) entry which is preliminary data.</text>
</comment>
<proteinExistence type="predicted"/>
<evidence type="ECO:0000313" key="1">
    <source>
        <dbReference type="EMBL" id="HGT40828.1"/>
    </source>
</evidence>
<sequence length="1314" mass="149767">MKLRAEDFAAAREVLGYLNFSGGRPDPSFQRLVDELLARFGWAKLPGVLRKVLNQLHAEAPVFHDRRQADAAISLAFDHLFPAYREFHRDLLGHLTEEDFRHSFLLVRFWEAILEQGPPWEDTQRIVQGALDRLNDFLGYRPVAVLENGRRMEPYPHERFRPIPLYLRGVGVAHGPYREVVSRALELLRSTPEDLLQDAYFSLERLEELALDPRAHDHLHPANKRTNYLFGEWDPHLIDLAGYYRRFVVRKVILDALLHWIREQRRVPKEEVLFDASAVLAGTILMASSISGAGPDTHDSSVTLTSLLPKVARQRDVFYDRLMQSVTGARAKRLEKHARTTQQPFGHVRQHLNFYLAQYGTQQVQRRHVAYLYARMGFAEAARKQATIIPCAAARFECEIQWRLAVVRQALDQGDVAQAVALLVEAEDHLLRGIDCGALVDPWNILGFQGQFPLFSAREDSVPDQRVEVLLQLVEGLLEGYSRTLQEAAARSLGALEQQLLSRFEKFAHYWDRFATTAVQDLPQVSGQDHLESARRVAQALAEWRAAGEAAGNIAFWREHVSEFQSAKAYAQVVSALLDRGDHVASLGLLMQWLSQADDVGLQAGHISFDRLLTRWLELVAHAAGWGTTSRESVAAPAPALAAEQVWPLLRRLFAYLEANAGDYWLVPRLENAVPAGDWAEREAAEEDEDHGLFGAAYEGVTFRDSADDGNFGDTFEPTGPLPDAGEFEFFERQLEPRLQFLRMLAQLWQTASGLCARCPRPAAGDDRAEVLSGWLARVAEVQGELLKLLDDLTQRNITAFPGDHDSNVEYDVQLQTKLYLMQTTINTVVAFRSAQWFVQAAGPEEKPATAAREIDAQVVELLHWLFQGDAAEIRKRLPALLRALKKQPLLYVPLEHGGDPRQILAARTMQALMRFLLRHLPKLGLLRETWHVLRTAYQMERASRPQGLAVTEFDRLFRIALKSTLEAVVRASEKWKSGRFSNEELIELVGSLVELYLDQWLEHSSTMRLSSVETLKLDDLWESVKTFIERYGGEFFHARQLTLGNVRAILHHGVEHFLDYLAEHEDPLHPSPLLSDLRRGEIDRGDVVENLRLIYQIVVERYDRFLEYNTTTTQSDYGNMFHCLLDFLRLETAYDRDAWNLLPVSLAHEVLARLGKTDAANIWEDVFALKTEEMGERHLTVLAQLERQHGMRLPSITNHLQERFVKPLAVNNMLAMLGPACAEARARSNAKPTFARLEKEIENYLRTTSGSGLEVPPWLRLLEEELNRLQRVDDRSSSEPEGEVPLPELTLTLRDLRQQLRQWRDPLTARRKR</sequence>
<accession>A0A7C4QT80</accession>
<protein>
    <submittedName>
        <fullName evidence="1">Uncharacterized protein</fullName>
    </submittedName>
</protein>
<dbReference type="EMBL" id="DSVQ01000018">
    <property type="protein sequence ID" value="HGT40828.1"/>
    <property type="molecule type" value="Genomic_DNA"/>
</dbReference>